<organism evidence="3 4">
    <name type="scientific">Albimonas pacifica</name>
    <dbReference type="NCBI Taxonomy" id="1114924"/>
    <lineage>
        <taxon>Bacteria</taxon>
        <taxon>Pseudomonadati</taxon>
        <taxon>Pseudomonadota</taxon>
        <taxon>Alphaproteobacteria</taxon>
        <taxon>Rhodobacterales</taxon>
        <taxon>Paracoccaceae</taxon>
        <taxon>Albimonas</taxon>
    </lineage>
</organism>
<protein>
    <recommendedName>
        <fullName evidence="1">UPF0434 protein SAMN05216258_104442</fullName>
    </recommendedName>
</protein>
<reference evidence="3 4" key="1">
    <citation type="submission" date="2016-10" db="EMBL/GenBank/DDBJ databases">
        <authorList>
            <person name="de Groot N.N."/>
        </authorList>
    </citation>
    <scope>NUCLEOTIDE SEQUENCE [LARGE SCALE GENOMIC DNA]</scope>
    <source>
        <strain evidence="3 4">CGMCC 1.11030</strain>
    </source>
</reference>
<sequence length="100" mass="10229">MSGPEGAETPGPERAPEAGPDEDLAPAAGPGAAAPAPAGASSRLAVDRRMLEALVCPATQSALDYDREAQELISRQAGLAYPIREGIPILLVGEARRLEG</sequence>
<dbReference type="EMBL" id="FOQH01000004">
    <property type="protein sequence ID" value="SFI13416.1"/>
    <property type="molecule type" value="Genomic_DNA"/>
</dbReference>
<feature type="compositionally biased region" description="Low complexity" evidence="2">
    <location>
        <begin position="25"/>
        <end position="40"/>
    </location>
</feature>
<dbReference type="GO" id="GO:0005829">
    <property type="term" value="C:cytosol"/>
    <property type="evidence" value="ECO:0007669"/>
    <property type="project" value="TreeGrafter"/>
</dbReference>
<dbReference type="Gene3D" id="2.20.25.10">
    <property type="match status" value="1"/>
</dbReference>
<dbReference type="Pfam" id="PF03966">
    <property type="entry name" value="Trm112p"/>
    <property type="match status" value="1"/>
</dbReference>
<evidence type="ECO:0000313" key="3">
    <source>
        <dbReference type="EMBL" id="SFI13416.1"/>
    </source>
</evidence>
<dbReference type="SUPFAM" id="SSF158997">
    <property type="entry name" value="Trm112p-like"/>
    <property type="match status" value="1"/>
</dbReference>
<dbReference type="InterPro" id="IPR005651">
    <property type="entry name" value="Trm112-like"/>
</dbReference>
<dbReference type="PANTHER" id="PTHR33505:SF4">
    <property type="entry name" value="PROTEIN PREY, MITOCHONDRIAL"/>
    <property type="match status" value="1"/>
</dbReference>
<evidence type="ECO:0000256" key="1">
    <source>
        <dbReference type="HAMAP-Rule" id="MF_01187"/>
    </source>
</evidence>
<evidence type="ECO:0000313" key="4">
    <source>
        <dbReference type="Proteomes" id="UP000199377"/>
    </source>
</evidence>
<name>A0A1I3FQE9_9RHOB</name>
<gene>
    <name evidence="3" type="ORF">SAMN05216258_104442</name>
</gene>
<comment type="similarity">
    <text evidence="1">Belongs to the UPF0434 family.</text>
</comment>
<dbReference type="Proteomes" id="UP000199377">
    <property type="component" value="Unassembled WGS sequence"/>
</dbReference>
<proteinExistence type="inferred from homology"/>
<accession>A0A1I3FQE9</accession>
<keyword evidence="4" id="KW-1185">Reference proteome</keyword>
<dbReference type="STRING" id="1114924.SAMN05216258_104442"/>
<dbReference type="PANTHER" id="PTHR33505">
    <property type="entry name" value="ZGC:162634"/>
    <property type="match status" value="1"/>
</dbReference>
<dbReference type="HAMAP" id="MF_01187">
    <property type="entry name" value="UPF0434"/>
    <property type="match status" value="1"/>
</dbReference>
<evidence type="ECO:0000256" key="2">
    <source>
        <dbReference type="SAM" id="MobiDB-lite"/>
    </source>
</evidence>
<feature type="region of interest" description="Disordered" evidence="2">
    <location>
        <begin position="1"/>
        <end position="42"/>
    </location>
</feature>
<dbReference type="AlphaFoldDB" id="A0A1I3FQE9"/>